<dbReference type="Proteomes" id="UP001489004">
    <property type="component" value="Unassembled WGS sequence"/>
</dbReference>
<evidence type="ECO:0000256" key="2">
    <source>
        <dbReference type="ARBA" id="ARBA00022692"/>
    </source>
</evidence>
<dbReference type="PROSITE" id="PS50156">
    <property type="entry name" value="SSD"/>
    <property type="match status" value="1"/>
</dbReference>
<proteinExistence type="inferred from homology"/>
<evidence type="ECO:0000313" key="10">
    <source>
        <dbReference type="EMBL" id="KAK9807022.1"/>
    </source>
</evidence>
<evidence type="ECO:0000256" key="6">
    <source>
        <dbReference type="ARBA" id="ARBA00038046"/>
    </source>
</evidence>
<feature type="transmembrane region" description="Helical" evidence="8">
    <location>
        <begin position="974"/>
        <end position="999"/>
    </location>
</feature>
<comment type="subcellular location">
    <subcellularLocation>
        <location evidence="1">Membrane</location>
        <topology evidence="1">Multi-pass membrane protein</topology>
    </subcellularLocation>
</comment>
<comment type="caution">
    <text evidence="10">The sequence shown here is derived from an EMBL/GenBank/DDBJ whole genome shotgun (WGS) entry which is preliminary data.</text>
</comment>
<dbReference type="Pfam" id="PF02460">
    <property type="entry name" value="Patched"/>
    <property type="match status" value="1"/>
</dbReference>
<sequence>MEDVKKKGLRFQNATISAPDVEASPSRRAPHAGPLSRSLTHRDTELSAKWEKGWSPSALLTRYGRWCCENPWMVLTVEIIGILLIILVVFATHSFKLSGSQDGREWYITGKTMVEEMLILHPMFEKYCQLGYNSTGPTGCGKPYSAISTFFPSSTYRYGSTMLPNIRTVLYYGASSLDNIGAFFSRDFTLTHLQSQYARSTIHLGLPLEGYLSSTDRVGSQQNEVYTNLLKPVDQQLRDLVGLRHPKSLDSTYMSPAHRIGNNSDVAVLWSSPVLLGEEYSADFASDALYAVIAGASVWVFIACGTKSLMIASVGICMMVLAMPLAFFFYRIIFQITFFSSVQLVTVFLIFGIGSDYLFIFFDAYKQSLLEPMVCGSLSTRMDYCCKRATKAVFATSFTTFVAFLATATSEILPIKAFGLYAAFATLSLFATNLLLLPPALVLWSTYFEDLPCMAFHPLCLSPVRRGEIKEDRLRVKLSTTAMVAGASLEDVQQAMTQPLEDGPLGSPQPPQDAAYGAGGSGAANGAGGSGGILGSAASNAGLLSQDLNAPVVAAAKRASIVTGQQGGVEARQSIVNLSVLAPTGRRASQLGPGKSTQQVVGEDGVVKTVAGPRKSARASLFQAFATAKNVVSGGELRRLGIPDLRPMEKFFGDTWFRVLARAKWAIVIVFLIAWAIGLGFALQMQPMQAVQQWLPPQHLLQRFADTTAVGGPFPDGNDVSKVHLVWGLQGMDTHHRQTWNADDRGTLQFDPTFSPASEQAQLHLLSANSSTLPLPPRAFFGKLLEFASLVETQTKYPGQIGILHDTVLGTLKLRYIQFVLDATFVQPMPAKDVGAVIAEWEAFAVEINSNAPSGVQHMYQISTDTWAFYDTQQALIRNAVDGLIIVLVLAFVVINILTGNLIVACLATFSITGIVVTSLGIGVKLIMGWEFGVAESIATTMLVGCCMDYSLYLAEAYVQSHSDKRSERVQDTLTAMGISINAGCLAKFLAGLHLFFCMMLLFRKFAFLICFTVFCSYCWSLCFFPALMLILGPEGDAGSWASIYYAAKNSSLGVWLLQSAIAIRIDDWRVEKTLPSVEAPLVRGGSVIGNPLYTFENKPDTIAALKAGPSSSKHPEAPSAPSMFEEDDE</sequence>
<feature type="transmembrane region" description="Helical" evidence="8">
    <location>
        <begin position="665"/>
        <end position="683"/>
    </location>
</feature>
<dbReference type="AlphaFoldDB" id="A0AAW1PEQ2"/>
<evidence type="ECO:0000256" key="8">
    <source>
        <dbReference type="SAM" id="Phobius"/>
    </source>
</evidence>
<keyword evidence="4 8" id="KW-0472">Membrane</keyword>
<keyword evidence="11" id="KW-1185">Reference proteome</keyword>
<protein>
    <recommendedName>
        <fullName evidence="9">SSD domain-containing protein</fullName>
    </recommendedName>
</protein>
<keyword evidence="2 8" id="KW-0812">Transmembrane</keyword>
<reference evidence="10 11" key="1">
    <citation type="journal article" date="2024" name="Nat. Commun.">
        <title>Phylogenomics reveals the evolutionary origins of lichenization in chlorophyte algae.</title>
        <authorList>
            <person name="Puginier C."/>
            <person name="Libourel C."/>
            <person name="Otte J."/>
            <person name="Skaloud P."/>
            <person name="Haon M."/>
            <person name="Grisel S."/>
            <person name="Petersen M."/>
            <person name="Berrin J.G."/>
            <person name="Delaux P.M."/>
            <person name="Dal Grande F."/>
            <person name="Keller J."/>
        </authorList>
    </citation>
    <scope>NUCLEOTIDE SEQUENCE [LARGE SCALE GENOMIC DNA]</scope>
    <source>
        <strain evidence="10 11">SAG 2043</strain>
    </source>
</reference>
<keyword evidence="3 8" id="KW-1133">Transmembrane helix</keyword>
<name>A0AAW1PEQ2_9CHLO</name>
<feature type="domain" description="SSD" evidence="9">
    <location>
        <begin position="333"/>
        <end position="443"/>
    </location>
</feature>
<evidence type="ECO:0000259" key="9">
    <source>
        <dbReference type="PROSITE" id="PS50156"/>
    </source>
</evidence>
<feature type="transmembrane region" description="Helical" evidence="8">
    <location>
        <begin position="420"/>
        <end position="444"/>
    </location>
</feature>
<dbReference type="InterPro" id="IPR052081">
    <property type="entry name" value="Dispatched_Hh_regulator"/>
</dbReference>
<feature type="transmembrane region" description="Helical" evidence="8">
    <location>
        <begin position="342"/>
        <end position="362"/>
    </location>
</feature>
<dbReference type="GO" id="GO:0022857">
    <property type="term" value="F:transmembrane transporter activity"/>
    <property type="evidence" value="ECO:0007669"/>
    <property type="project" value="TreeGrafter"/>
</dbReference>
<feature type="transmembrane region" description="Helical" evidence="8">
    <location>
        <begin position="392"/>
        <end position="413"/>
    </location>
</feature>
<evidence type="ECO:0000256" key="7">
    <source>
        <dbReference type="SAM" id="MobiDB-lite"/>
    </source>
</evidence>
<feature type="region of interest" description="Disordered" evidence="7">
    <location>
        <begin position="499"/>
        <end position="521"/>
    </location>
</feature>
<feature type="transmembrane region" description="Helical" evidence="8">
    <location>
        <begin position="309"/>
        <end position="330"/>
    </location>
</feature>
<keyword evidence="5" id="KW-0325">Glycoprotein</keyword>
<feature type="transmembrane region" description="Helical" evidence="8">
    <location>
        <begin position="1006"/>
        <end position="1032"/>
    </location>
</feature>
<dbReference type="InterPro" id="IPR003392">
    <property type="entry name" value="PTHD_SSD"/>
</dbReference>
<dbReference type="Gene3D" id="1.20.1640.10">
    <property type="entry name" value="Multidrug efflux transporter AcrB transmembrane domain"/>
    <property type="match status" value="2"/>
</dbReference>
<feature type="transmembrane region" description="Helical" evidence="8">
    <location>
        <begin position="284"/>
        <end position="303"/>
    </location>
</feature>
<evidence type="ECO:0000313" key="11">
    <source>
        <dbReference type="Proteomes" id="UP001489004"/>
    </source>
</evidence>
<evidence type="ECO:0000256" key="4">
    <source>
        <dbReference type="ARBA" id="ARBA00023136"/>
    </source>
</evidence>
<gene>
    <name evidence="10" type="ORF">WJX72_010837</name>
</gene>
<dbReference type="InterPro" id="IPR004869">
    <property type="entry name" value="MMPL_dom"/>
</dbReference>
<dbReference type="PANTHER" id="PTHR45951">
    <property type="entry name" value="PROTEIN DISPATCHED-RELATED"/>
    <property type="match status" value="1"/>
</dbReference>
<feature type="transmembrane region" description="Helical" evidence="8">
    <location>
        <begin position="876"/>
        <end position="895"/>
    </location>
</feature>
<dbReference type="InterPro" id="IPR000731">
    <property type="entry name" value="SSD"/>
</dbReference>
<feature type="transmembrane region" description="Helical" evidence="8">
    <location>
        <begin position="72"/>
        <end position="91"/>
    </location>
</feature>
<feature type="region of interest" description="Disordered" evidence="7">
    <location>
        <begin position="1107"/>
        <end position="1130"/>
    </location>
</feature>
<dbReference type="EMBL" id="JALJOR010000013">
    <property type="protein sequence ID" value="KAK9807022.1"/>
    <property type="molecule type" value="Genomic_DNA"/>
</dbReference>
<evidence type="ECO:0000256" key="3">
    <source>
        <dbReference type="ARBA" id="ARBA00022989"/>
    </source>
</evidence>
<feature type="region of interest" description="Disordered" evidence="7">
    <location>
        <begin position="1"/>
        <end position="40"/>
    </location>
</feature>
<evidence type="ECO:0000256" key="1">
    <source>
        <dbReference type="ARBA" id="ARBA00004141"/>
    </source>
</evidence>
<evidence type="ECO:0000256" key="5">
    <source>
        <dbReference type="ARBA" id="ARBA00023180"/>
    </source>
</evidence>
<dbReference type="PANTHER" id="PTHR45951:SF3">
    <property type="entry name" value="PROTEIN DISPATCHED"/>
    <property type="match status" value="1"/>
</dbReference>
<organism evidence="10 11">
    <name type="scientific">[Myrmecia] bisecta</name>
    <dbReference type="NCBI Taxonomy" id="41462"/>
    <lineage>
        <taxon>Eukaryota</taxon>
        <taxon>Viridiplantae</taxon>
        <taxon>Chlorophyta</taxon>
        <taxon>core chlorophytes</taxon>
        <taxon>Trebouxiophyceae</taxon>
        <taxon>Trebouxiales</taxon>
        <taxon>Trebouxiaceae</taxon>
        <taxon>Myrmecia</taxon>
    </lineage>
</organism>
<comment type="similarity">
    <text evidence="6">Belongs to the dispatched family.</text>
</comment>
<dbReference type="GO" id="GO:0016020">
    <property type="term" value="C:membrane"/>
    <property type="evidence" value="ECO:0007669"/>
    <property type="project" value="UniProtKB-SubCell"/>
</dbReference>
<dbReference type="SUPFAM" id="SSF82866">
    <property type="entry name" value="Multidrug efflux transporter AcrB transmembrane domain"/>
    <property type="match status" value="2"/>
</dbReference>
<dbReference type="Pfam" id="PF03176">
    <property type="entry name" value="MMPL"/>
    <property type="match status" value="1"/>
</dbReference>
<accession>A0AAW1PEQ2</accession>